<dbReference type="RefSeq" id="WP_212773902.1">
    <property type="nucleotide sequence ID" value="NZ_AP024601.1"/>
</dbReference>
<keyword evidence="2" id="KW-0378">Hydrolase</keyword>
<dbReference type="GO" id="GO:0016787">
    <property type="term" value="F:hydrolase activity"/>
    <property type="evidence" value="ECO:0007669"/>
    <property type="project" value="UniProtKB-KW"/>
</dbReference>
<dbReference type="Proteomes" id="UP000677436">
    <property type="component" value="Chromosome"/>
</dbReference>
<keyword evidence="3" id="KW-0067">ATP-binding</keyword>
<dbReference type="NCBIfam" id="TIGR00370">
    <property type="entry name" value="5-oxoprolinase subunit PxpB"/>
    <property type="match status" value="1"/>
</dbReference>
<evidence type="ECO:0000259" key="4">
    <source>
        <dbReference type="SMART" id="SM00796"/>
    </source>
</evidence>
<dbReference type="SUPFAM" id="SSF160467">
    <property type="entry name" value="PH0987 N-terminal domain-like"/>
    <property type="match status" value="1"/>
</dbReference>
<keyword evidence="1" id="KW-0547">Nucleotide-binding</keyword>
<dbReference type="InterPro" id="IPR010016">
    <property type="entry name" value="PxpB"/>
</dbReference>
<name>A0A8D5ZJH1_9BACL</name>
<dbReference type="SMART" id="SM00796">
    <property type="entry name" value="AHS1"/>
    <property type="match status" value="1"/>
</dbReference>
<accession>A0A8D5ZJH1</accession>
<dbReference type="PANTHER" id="PTHR34698">
    <property type="entry name" value="5-OXOPROLINASE SUBUNIT B"/>
    <property type="match status" value="1"/>
</dbReference>
<reference evidence="5" key="1">
    <citation type="journal article" date="2013" name="Int. J. Syst. Evol. Microbiol.">
        <title>Polycladomyces abyssicola gen. nov., sp. nov., a thermophilic filamentous bacterium isolated from hemipelagic sediment.</title>
        <authorList>
            <person name="Tsubouchi T."/>
            <person name="Shimane Y."/>
            <person name="Mori K."/>
            <person name="Usui K."/>
            <person name="Hiraki T."/>
            <person name="Tame A."/>
            <person name="Uematsu K."/>
            <person name="Maruyama T."/>
            <person name="Hatada Y."/>
        </authorList>
    </citation>
    <scope>NUCLEOTIDE SEQUENCE</scope>
    <source>
        <strain evidence="5">JIR-001</strain>
    </source>
</reference>
<evidence type="ECO:0000256" key="2">
    <source>
        <dbReference type="ARBA" id="ARBA00022801"/>
    </source>
</evidence>
<reference evidence="5" key="2">
    <citation type="journal article" date="2021" name="Microbiol. Resour. Announc.">
        <title>Complete Genome Sequence of Polycladomyces abyssicola JIR-001T, Isolated from Hemipelagic Sediment in Deep Seawater.</title>
        <authorList>
            <person name="Tsubouchi T."/>
            <person name="Kaneko Y."/>
        </authorList>
    </citation>
    <scope>NUCLEOTIDE SEQUENCE</scope>
    <source>
        <strain evidence="5">JIR-001</strain>
    </source>
</reference>
<keyword evidence="6" id="KW-1185">Reference proteome</keyword>
<dbReference type="Pfam" id="PF02682">
    <property type="entry name" value="CT_C_D"/>
    <property type="match status" value="1"/>
</dbReference>
<dbReference type="AlphaFoldDB" id="A0A8D5ZJH1"/>
<sequence length="243" mass="27125">MLSFQPIGDQAVCIRLGDRIEPSVHDRVRRWCRALERQFIPGVIEWVPSYTAVTVLYRPAEVSYQQLIQLLERLAEQLDEEPLPQPRIISLPVCYGGEYGPDLEALAELCGKTPEEVVRIHSSAEYVVYMMGFAPGFPYLGGLPKEIAAPRLATPRSSVPAGSVGIAGEQTGVYPISTPGGWRLIGRTPIPLYDPTRNPPVLLKAGDRLRFRPVGRTEYLRIADAVEKGEDVWNMGEWLKEKT</sequence>
<dbReference type="GO" id="GO:0005524">
    <property type="term" value="F:ATP binding"/>
    <property type="evidence" value="ECO:0007669"/>
    <property type="project" value="UniProtKB-KW"/>
</dbReference>
<organism evidence="5 6">
    <name type="scientific">Polycladomyces abyssicola</name>
    <dbReference type="NCBI Taxonomy" id="1125966"/>
    <lineage>
        <taxon>Bacteria</taxon>
        <taxon>Bacillati</taxon>
        <taxon>Bacillota</taxon>
        <taxon>Bacilli</taxon>
        <taxon>Bacillales</taxon>
        <taxon>Thermoactinomycetaceae</taxon>
        <taxon>Polycladomyces</taxon>
    </lineage>
</organism>
<dbReference type="PANTHER" id="PTHR34698:SF2">
    <property type="entry name" value="5-OXOPROLINASE SUBUNIT B"/>
    <property type="match status" value="1"/>
</dbReference>
<evidence type="ECO:0000313" key="5">
    <source>
        <dbReference type="EMBL" id="BCU80534.1"/>
    </source>
</evidence>
<dbReference type="Gene3D" id="3.30.1360.40">
    <property type="match status" value="1"/>
</dbReference>
<evidence type="ECO:0000256" key="1">
    <source>
        <dbReference type="ARBA" id="ARBA00022741"/>
    </source>
</evidence>
<dbReference type="KEGG" id="pabs:JIR001_03170"/>
<proteinExistence type="predicted"/>
<dbReference type="InterPro" id="IPR003833">
    <property type="entry name" value="CT_C_D"/>
</dbReference>
<gene>
    <name evidence="5" type="primary">kipI</name>
    <name evidence="5" type="ORF">JIR001_03170</name>
</gene>
<evidence type="ECO:0000313" key="6">
    <source>
        <dbReference type="Proteomes" id="UP000677436"/>
    </source>
</evidence>
<dbReference type="InterPro" id="IPR029000">
    <property type="entry name" value="Cyclophilin-like_dom_sf"/>
</dbReference>
<dbReference type="EMBL" id="AP024601">
    <property type="protein sequence ID" value="BCU80534.1"/>
    <property type="molecule type" value="Genomic_DNA"/>
</dbReference>
<evidence type="ECO:0000256" key="3">
    <source>
        <dbReference type="ARBA" id="ARBA00022840"/>
    </source>
</evidence>
<protein>
    <submittedName>
        <fullName evidence="5">Kinase A inhibitor</fullName>
    </submittedName>
</protein>
<feature type="domain" description="Carboxyltransferase" evidence="4">
    <location>
        <begin position="2"/>
        <end position="203"/>
    </location>
</feature>
<dbReference type="Gene3D" id="2.40.100.10">
    <property type="entry name" value="Cyclophilin-like"/>
    <property type="match status" value="1"/>
</dbReference>
<dbReference type="SUPFAM" id="SSF50891">
    <property type="entry name" value="Cyclophilin-like"/>
    <property type="match status" value="1"/>
</dbReference>